<dbReference type="InterPro" id="IPR050738">
    <property type="entry name" value="Sulfatase"/>
</dbReference>
<feature type="domain" description="Sulfatase N-terminal" evidence="5">
    <location>
        <begin position="32"/>
        <end position="450"/>
    </location>
</feature>
<evidence type="ECO:0000313" key="6">
    <source>
        <dbReference type="EMBL" id="MCM2371768.1"/>
    </source>
</evidence>
<dbReference type="Proteomes" id="UP001202961">
    <property type="component" value="Unassembled WGS sequence"/>
</dbReference>
<gene>
    <name evidence="6" type="ORF">NB063_14245</name>
</gene>
<dbReference type="InterPro" id="IPR000917">
    <property type="entry name" value="Sulfatase_N"/>
</dbReference>
<feature type="chain" id="PRO_5046900082" evidence="4">
    <location>
        <begin position="29"/>
        <end position="726"/>
    </location>
</feature>
<dbReference type="PANTHER" id="PTHR42693">
    <property type="entry name" value="ARYLSULFATASE FAMILY MEMBER"/>
    <property type="match status" value="1"/>
</dbReference>
<dbReference type="EMBL" id="JAMQBK010000038">
    <property type="protein sequence ID" value="MCM2371768.1"/>
    <property type="molecule type" value="Genomic_DNA"/>
</dbReference>
<evidence type="ECO:0000259" key="5">
    <source>
        <dbReference type="Pfam" id="PF00884"/>
    </source>
</evidence>
<feature type="compositionally biased region" description="Basic and acidic residues" evidence="3">
    <location>
        <begin position="567"/>
        <end position="579"/>
    </location>
</feature>
<comment type="similarity">
    <text evidence="1">Belongs to the sulfatase family.</text>
</comment>
<feature type="signal peptide" evidence="4">
    <location>
        <begin position="1"/>
        <end position="28"/>
    </location>
</feature>
<sequence>MNHCRLPSACVAIQILVVSFAISTFATAAENPNIIVVLADDLGYSDLGCYGGEIRTPNIDALAGGGAKFTQLYNSARCCPSRASLMTGLYPTQAGIGDFTTDKPDRNRGPGYLGRLRDDCVTIAEVLKPAGYGCYYVGKWHMHPETGPIKRGFDEFYGYTNAHSHDQYDADYYVRLPQGRDKEIDPPAEQFYATDVFNRYALEFIRQGQKTGSPWLLFLGHSSPHFPIQAPAERADAYEELYRRGWDVLRAERFERMKQNGLINGKSWTLPPREIVPVDRDDIANGFSGQQNPAWESLDESRRNDLVRRMAVFAAMVEAVDRGVGEIVEHLKTTRDLDNTLILFLSDNGACYEWGPFGFDGKSRRGTTTLSSDTDLRNIGGRGTHQSYGSAWANLGNTPFRMYKHFTHEGGISTPFIVHWPRGFGTRDDWIRQPVHVMDILPTLMDAAGAEYPSVFNGIEITPAEGCSLMPVLRGERLPKRSIGFDHQAAHALRAGDWKIVYSKRMPHDLKWELYNLANDRCETVDLAEQEPERLQTMVAAWETWATRVGVTQKADANQAGVKSRGSAHDANKQSDVKSPKVSNRPLRLRVLVQSENPNGVAIAQGGNQHGYALHFIEGRPAFDVRINGSVTRLAFDSPVHGTISLDAIITGDEITLAVNGGKPIVAKSPGLIPVEPMDQLSVGFDDRTAAGDYAAPNRLRGSVLEYTVNETDVVTTDNDRTLHDD</sequence>
<keyword evidence="4" id="KW-0732">Signal</keyword>
<keyword evidence="2" id="KW-0378">Hydrolase</keyword>
<evidence type="ECO:0000256" key="4">
    <source>
        <dbReference type="SAM" id="SignalP"/>
    </source>
</evidence>
<feature type="region of interest" description="Disordered" evidence="3">
    <location>
        <begin position="556"/>
        <end position="583"/>
    </location>
</feature>
<proteinExistence type="inferred from homology"/>
<dbReference type="RefSeq" id="WP_250929402.1">
    <property type="nucleotide sequence ID" value="NZ_JAMQBK010000038.1"/>
</dbReference>
<evidence type="ECO:0000256" key="3">
    <source>
        <dbReference type="SAM" id="MobiDB-lite"/>
    </source>
</evidence>
<evidence type="ECO:0000256" key="1">
    <source>
        <dbReference type="ARBA" id="ARBA00008779"/>
    </source>
</evidence>
<keyword evidence="7" id="KW-1185">Reference proteome</keyword>
<name>A0ABT0U5R9_9BACT</name>
<dbReference type="Gene3D" id="3.30.1120.10">
    <property type="match status" value="1"/>
</dbReference>
<protein>
    <submittedName>
        <fullName evidence="6">Arylsulfatase</fullName>
    </submittedName>
</protein>
<evidence type="ECO:0000256" key="2">
    <source>
        <dbReference type="ARBA" id="ARBA00022801"/>
    </source>
</evidence>
<reference evidence="6 7" key="1">
    <citation type="journal article" date="2022" name="Syst. Appl. Microbiol.">
        <title>Rhodopirellula aestuarii sp. nov., a novel member of the genus Rhodopirellula isolated from brackish sediments collected in the Tagus River estuary, Portugal.</title>
        <authorList>
            <person name="Vitorino I.R."/>
            <person name="Klimek D."/>
            <person name="Calusinska M."/>
            <person name="Lobo-da-Cunha A."/>
            <person name="Vasconcelos V."/>
            <person name="Lage O.M."/>
        </authorList>
    </citation>
    <scope>NUCLEOTIDE SEQUENCE [LARGE SCALE GENOMIC DNA]</scope>
    <source>
        <strain evidence="6 7">ICT_H3.1</strain>
    </source>
</reference>
<dbReference type="Gene3D" id="3.40.720.10">
    <property type="entry name" value="Alkaline Phosphatase, subunit A"/>
    <property type="match status" value="1"/>
</dbReference>
<organism evidence="6 7">
    <name type="scientific">Aporhodopirellula aestuarii</name>
    <dbReference type="NCBI Taxonomy" id="2950107"/>
    <lineage>
        <taxon>Bacteria</taxon>
        <taxon>Pseudomonadati</taxon>
        <taxon>Planctomycetota</taxon>
        <taxon>Planctomycetia</taxon>
        <taxon>Pirellulales</taxon>
        <taxon>Pirellulaceae</taxon>
        <taxon>Aporhodopirellula</taxon>
    </lineage>
</organism>
<accession>A0ABT0U5R9</accession>
<dbReference type="Pfam" id="PF00884">
    <property type="entry name" value="Sulfatase"/>
    <property type="match status" value="1"/>
</dbReference>
<comment type="caution">
    <text evidence="6">The sequence shown here is derived from an EMBL/GenBank/DDBJ whole genome shotgun (WGS) entry which is preliminary data.</text>
</comment>
<dbReference type="InterPro" id="IPR017850">
    <property type="entry name" value="Alkaline_phosphatase_core_sf"/>
</dbReference>
<dbReference type="PANTHER" id="PTHR42693:SF53">
    <property type="entry name" value="ENDO-4-O-SULFATASE"/>
    <property type="match status" value="1"/>
</dbReference>
<dbReference type="SUPFAM" id="SSF53649">
    <property type="entry name" value="Alkaline phosphatase-like"/>
    <property type="match status" value="1"/>
</dbReference>
<evidence type="ECO:0000313" key="7">
    <source>
        <dbReference type="Proteomes" id="UP001202961"/>
    </source>
</evidence>
<dbReference type="CDD" id="cd16025">
    <property type="entry name" value="PAS_like"/>
    <property type="match status" value="1"/>
</dbReference>